<evidence type="ECO:0000313" key="5">
    <source>
        <dbReference type="WBParaSite" id="SSLN_0001682401-mRNA-1"/>
    </source>
</evidence>
<reference evidence="5" key="1">
    <citation type="submission" date="2016-06" db="UniProtKB">
        <authorList>
            <consortium name="WormBaseParasite"/>
        </authorList>
    </citation>
    <scope>IDENTIFICATION</scope>
</reference>
<gene>
    <name evidence="3" type="ORF">SSLN_LOCUS16212</name>
</gene>
<evidence type="ECO:0000256" key="1">
    <source>
        <dbReference type="SAM" id="MobiDB-lite"/>
    </source>
</evidence>
<sequence>MCSRSPANLSLARTSHLAERAAHNSGPVSDSATPPPSYADRWDRNRQSTGFNHSESSHETESPLPRGETSNVIYRIQCDSCEVNYVRETVKRWQTRVTEHVREVAVESGIPQGSVLGPILFLICIYDPVTGLDCDTAMFADDINIWKVIRNEADEANLQAKLHRLEEWSNNWLLPFNATKCNILRIGRTSSGHHKMFYLDYTPLPELRGDLIQAFRMLRGHDCCLASGDFFELATTTTLRGHPIKLRLTGARPSTRRFFFSNRVIKAWNALPADIIMSPSVDTFNWKFNQYSQKYHHDIRN</sequence>
<organism evidence="5">
    <name type="scientific">Schistocephalus solidus</name>
    <name type="common">Tapeworm</name>
    <dbReference type="NCBI Taxonomy" id="70667"/>
    <lineage>
        <taxon>Eukaryota</taxon>
        <taxon>Metazoa</taxon>
        <taxon>Spiralia</taxon>
        <taxon>Lophotrochozoa</taxon>
        <taxon>Platyhelminthes</taxon>
        <taxon>Cestoda</taxon>
        <taxon>Eucestoda</taxon>
        <taxon>Diphyllobothriidea</taxon>
        <taxon>Diphyllobothriidae</taxon>
        <taxon>Schistocephalus</taxon>
    </lineage>
</organism>
<evidence type="ECO:0000259" key="2">
    <source>
        <dbReference type="Pfam" id="PF00078"/>
    </source>
</evidence>
<keyword evidence="4" id="KW-1185">Reference proteome</keyword>
<dbReference type="AlphaFoldDB" id="A0A183TIB4"/>
<dbReference type="InterPro" id="IPR000477">
    <property type="entry name" value="RT_dom"/>
</dbReference>
<evidence type="ECO:0000313" key="3">
    <source>
        <dbReference type="EMBL" id="VDM02598.1"/>
    </source>
</evidence>
<protein>
    <submittedName>
        <fullName evidence="5">Reverse transcriptase domain-containing protein</fullName>
    </submittedName>
</protein>
<dbReference type="WBParaSite" id="SSLN_0001682401-mRNA-1">
    <property type="protein sequence ID" value="SSLN_0001682401-mRNA-1"/>
    <property type="gene ID" value="SSLN_0001682401"/>
</dbReference>
<accession>A0A183TIB4</accession>
<feature type="domain" description="Reverse transcriptase" evidence="2">
    <location>
        <begin position="76"/>
        <end position="198"/>
    </location>
</feature>
<proteinExistence type="predicted"/>
<dbReference type="PANTHER" id="PTHR33332">
    <property type="entry name" value="REVERSE TRANSCRIPTASE DOMAIN-CONTAINING PROTEIN"/>
    <property type="match status" value="1"/>
</dbReference>
<dbReference type="OrthoDB" id="10063886at2759"/>
<dbReference type="Pfam" id="PF00078">
    <property type="entry name" value="RVT_1"/>
    <property type="match status" value="1"/>
</dbReference>
<dbReference type="EMBL" id="UYSU01040809">
    <property type="protein sequence ID" value="VDM02598.1"/>
    <property type="molecule type" value="Genomic_DNA"/>
</dbReference>
<name>A0A183TIB4_SCHSO</name>
<reference evidence="3 4" key="2">
    <citation type="submission" date="2018-11" db="EMBL/GenBank/DDBJ databases">
        <authorList>
            <consortium name="Pathogen Informatics"/>
        </authorList>
    </citation>
    <scope>NUCLEOTIDE SEQUENCE [LARGE SCALE GENOMIC DNA]</scope>
    <source>
        <strain evidence="3 4">NST_G2</strain>
    </source>
</reference>
<evidence type="ECO:0000313" key="4">
    <source>
        <dbReference type="Proteomes" id="UP000275846"/>
    </source>
</evidence>
<feature type="region of interest" description="Disordered" evidence="1">
    <location>
        <begin position="1"/>
        <end position="66"/>
    </location>
</feature>
<feature type="compositionally biased region" description="Polar residues" evidence="1">
    <location>
        <begin position="1"/>
        <end position="13"/>
    </location>
</feature>
<dbReference type="Proteomes" id="UP000275846">
    <property type="component" value="Unassembled WGS sequence"/>
</dbReference>